<feature type="domain" description="HTH lysR-type" evidence="5">
    <location>
        <begin position="37"/>
        <end position="94"/>
    </location>
</feature>
<dbReference type="InterPro" id="IPR000847">
    <property type="entry name" value="LysR_HTH_N"/>
</dbReference>
<sequence length="329" mass="36291">MLDIQHYRLLIELWLSIYRNGRYDLAITSIPSRNDMDRLQAMIVFVRVVEAGSFSGAARVLDVGQPAVSKTVAQLEQRLQVKLLLRSTHGLTPTEAGLRFYERALLAIQEADEAELAARGAGEGLSGRLRISAAPTFARLHIIPRLPQFLEAHPGLDIDVVLDDRMIDLIAEGIDISLRMGTLADSSAVARKLASSRCSVLATAEYLKRKGTPQVPADLANHETIVYSQMNNVWKFHRETTEVSVLVNGRARFSAAEGIRAAVLADMGLTIASDWMFAPELAEGRVLRLLESWSLPDTDLWAVFPTGRLATAKARLFAEFVEGILQEST</sequence>
<accession>A0A0C5VJN1</accession>
<dbReference type="AlphaFoldDB" id="A0A0C5VJN1"/>
<keyword evidence="3" id="KW-0238">DNA-binding</keyword>
<keyword evidence="7" id="KW-1185">Reference proteome</keyword>
<dbReference type="PRINTS" id="PR00039">
    <property type="entry name" value="HTHLYSR"/>
</dbReference>
<evidence type="ECO:0000256" key="2">
    <source>
        <dbReference type="ARBA" id="ARBA00023015"/>
    </source>
</evidence>
<dbReference type="InterPro" id="IPR058163">
    <property type="entry name" value="LysR-type_TF_proteobact-type"/>
</dbReference>
<evidence type="ECO:0000256" key="4">
    <source>
        <dbReference type="ARBA" id="ARBA00023163"/>
    </source>
</evidence>
<evidence type="ECO:0000313" key="7">
    <source>
        <dbReference type="Proteomes" id="UP000032266"/>
    </source>
</evidence>
<dbReference type="HOGENOM" id="CLU_039613_16_2_6"/>
<dbReference type="CDD" id="cd08422">
    <property type="entry name" value="PBP2_CrgA_like"/>
    <property type="match status" value="1"/>
</dbReference>
<dbReference type="GO" id="GO:0003677">
    <property type="term" value="F:DNA binding"/>
    <property type="evidence" value="ECO:0007669"/>
    <property type="project" value="UniProtKB-KW"/>
</dbReference>
<dbReference type="STRING" id="1445510.YC6258_02463"/>
<dbReference type="InterPro" id="IPR005119">
    <property type="entry name" value="LysR_subst-bd"/>
</dbReference>
<reference evidence="6 7" key="1">
    <citation type="submission" date="2014-01" db="EMBL/GenBank/DDBJ databases">
        <title>Full genme sequencing of cellulolytic bacterium Gynuella sunshinyii YC6258T gen. nov., sp. nov.</title>
        <authorList>
            <person name="Khan H."/>
            <person name="Chung E.J."/>
            <person name="Chung Y.R."/>
        </authorList>
    </citation>
    <scope>NUCLEOTIDE SEQUENCE [LARGE SCALE GENOMIC DNA]</scope>
    <source>
        <strain evidence="6 7">YC6258</strain>
    </source>
</reference>
<dbReference type="FunFam" id="1.10.10.10:FF:000001">
    <property type="entry name" value="LysR family transcriptional regulator"/>
    <property type="match status" value="1"/>
</dbReference>
<protein>
    <submittedName>
        <fullName evidence="6">Transcriptional regulator</fullName>
    </submittedName>
</protein>
<name>A0A0C5VJN1_9GAMM</name>
<keyword evidence="4" id="KW-0804">Transcription</keyword>
<dbReference type="Gene3D" id="3.40.190.290">
    <property type="match status" value="1"/>
</dbReference>
<dbReference type="PATRIC" id="fig|1445510.3.peg.2418"/>
<dbReference type="KEGG" id="gsn:YC6258_02463"/>
<dbReference type="PROSITE" id="PS50931">
    <property type="entry name" value="HTH_LYSR"/>
    <property type="match status" value="1"/>
</dbReference>
<dbReference type="EMBL" id="CP007142">
    <property type="protein sequence ID" value="AJQ94501.1"/>
    <property type="molecule type" value="Genomic_DNA"/>
</dbReference>
<dbReference type="SUPFAM" id="SSF53850">
    <property type="entry name" value="Periplasmic binding protein-like II"/>
    <property type="match status" value="1"/>
</dbReference>
<evidence type="ECO:0000256" key="1">
    <source>
        <dbReference type="ARBA" id="ARBA00009437"/>
    </source>
</evidence>
<organism evidence="6 7">
    <name type="scientific">Gynuella sunshinyii YC6258</name>
    <dbReference type="NCBI Taxonomy" id="1445510"/>
    <lineage>
        <taxon>Bacteria</taxon>
        <taxon>Pseudomonadati</taxon>
        <taxon>Pseudomonadota</taxon>
        <taxon>Gammaproteobacteria</taxon>
        <taxon>Oceanospirillales</taxon>
        <taxon>Saccharospirillaceae</taxon>
        <taxon>Gynuella</taxon>
    </lineage>
</organism>
<dbReference type="Proteomes" id="UP000032266">
    <property type="component" value="Chromosome"/>
</dbReference>
<proteinExistence type="inferred from homology"/>
<dbReference type="InterPro" id="IPR036388">
    <property type="entry name" value="WH-like_DNA-bd_sf"/>
</dbReference>
<evidence type="ECO:0000259" key="5">
    <source>
        <dbReference type="PROSITE" id="PS50931"/>
    </source>
</evidence>
<dbReference type="SUPFAM" id="SSF46785">
    <property type="entry name" value="Winged helix' DNA-binding domain"/>
    <property type="match status" value="1"/>
</dbReference>
<evidence type="ECO:0000313" key="6">
    <source>
        <dbReference type="EMBL" id="AJQ94501.1"/>
    </source>
</evidence>
<comment type="similarity">
    <text evidence="1">Belongs to the LysR transcriptional regulatory family.</text>
</comment>
<gene>
    <name evidence="6" type="ORF">YC6258_02463</name>
</gene>
<dbReference type="Pfam" id="PF00126">
    <property type="entry name" value="HTH_1"/>
    <property type="match status" value="1"/>
</dbReference>
<dbReference type="GO" id="GO:0003700">
    <property type="term" value="F:DNA-binding transcription factor activity"/>
    <property type="evidence" value="ECO:0007669"/>
    <property type="project" value="InterPro"/>
</dbReference>
<dbReference type="PANTHER" id="PTHR30537:SF5">
    <property type="entry name" value="HTH-TYPE TRANSCRIPTIONAL ACTIVATOR TTDR-RELATED"/>
    <property type="match status" value="1"/>
</dbReference>
<dbReference type="InterPro" id="IPR036390">
    <property type="entry name" value="WH_DNA-bd_sf"/>
</dbReference>
<evidence type="ECO:0000256" key="3">
    <source>
        <dbReference type="ARBA" id="ARBA00023125"/>
    </source>
</evidence>
<dbReference type="Gene3D" id="1.10.10.10">
    <property type="entry name" value="Winged helix-like DNA-binding domain superfamily/Winged helix DNA-binding domain"/>
    <property type="match status" value="1"/>
</dbReference>
<keyword evidence="2" id="KW-0805">Transcription regulation</keyword>
<dbReference type="Pfam" id="PF03466">
    <property type="entry name" value="LysR_substrate"/>
    <property type="match status" value="1"/>
</dbReference>
<dbReference type="PANTHER" id="PTHR30537">
    <property type="entry name" value="HTH-TYPE TRANSCRIPTIONAL REGULATOR"/>
    <property type="match status" value="1"/>
</dbReference>